<accession>A0A1G9Z704</accession>
<evidence type="ECO:0000256" key="5">
    <source>
        <dbReference type="ARBA" id="ARBA00023136"/>
    </source>
</evidence>
<evidence type="ECO:0000256" key="7">
    <source>
        <dbReference type="SAM" id="Phobius"/>
    </source>
</evidence>
<feature type="transmembrane region" description="Helical" evidence="7">
    <location>
        <begin position="730"/>
        <end position="750"/>
    </location>
</feature>
<dbReference type="EMBL" id="LT629701">
    <property type="protein sequence ID" value="SDN17182.1"/>
    <property type="molecule type" value="Genomic_DNA"/>
</dbReference>
<dbReference type="InterPro" id="IPR003838">
    <property type="entry name" value="ABC3_permease_C"/>
</dbReference>
<dbReference type="Pfam" id="PF02687">
    <property type="entry name" value="FtsX"/>
    <property type="match status" value="2"/>
</dbReference>
<feature type="transmembrane region" description="Helical" evidence="7">
    <location>
        <begin position="642"/>
        <end position="661"/>
    </location>
</feature>
<keyword evidence="10" id="KW-1185">Reference proteome</keyword>
<feature type="transmembrane region" description="Helical" evidence="7">
    <location>
        <begin position="412"/>
        <end position="435"/>
    </location>
</feature>
<dbReference type="OrthoDB" id="3654456at2"/>
<evidence type="ECO:0000256" key="4">
    <source>
        <dbReference type="ARBA" id="ARBA00022989"/>
    </source>
</evidence>
<keyword evidence="2" id="KW-1003">Cell membrane</keyword>
<protein>
    <submittedName>
        <fullName evidence="9">FtsX-like permease family protein</fullName>
    </submittedName>
</protein>
<dbReference type="STRING" id="211114.SAMN04489726_5314"/>
<evidence type="ECO:0000256" key="6">
    <source>
        <dbReference type="ARBA" id="ARBA00038076"/>
    </source>
</evidence>
<comment type="similarity">
    <text evidence="6">Belongs to the ABC-4 integral membrane protein family.</text>
</comment>
<feature type="domain" description="ABC3 transporter permease C-terminal" evidence="8">
    <location>
        <begin position="203"/>
        <end position="319"/>
    </location>
</feature>
<evidence type="ECO:0000259" key="8">
    <source>
        <dbReference type="Pfam" id="PF02687"/>
    </source>
</evidence>
<dbReference type="PANTHER" id="PTHR30572">
    <property type="entry name" value="MEMBRANE COMPONENT OF TRANSPORTER-RELATED"/>
    <property type="match status" value="1"/>
</dbReference>
<feature type="transmembrane region" description="Helical" evidence="7">
    <location>
        <begin position="253"/>
        <end position="274"/>
    </location>
</feature>
<evidence type="ECO:0000256" key="1">
    <source>
        <dbReference type="ARBA" id="ARBA00004651"/>
    </source>
</evidence>
<feature type="transmembrane region" description="Helical" evidence="7">
    <location>
        <begin position="30"/>
        <end position="50"/>
    </location>
</feature>
<dbReference type="RefSeq" id="WP_030427237.1">
    <property type="nucleotide sequence ID" value="NZ_JOEF01000002.1"/>
</dbReference>
<feature type="transmembrane region" description="Helical" evidence="7">
    <location>
        <begin position="673"/>
        <end position="692"/>
    </location>
</feature>
<reference evidence="9 10" key="1">
    <citation type="submission" date="2016-10" db="EMBL/GenBank/DDBJ databases">
        <authorList>
            <person name="de Groot N.N."/>
        </authorList>
    </citation>
    <scope>NUCLEOTIDE SEQUENCE [LARGE SCALE GENOMIC DNA]</scope>
    <source>
        <strain evidence="9 10">DSM 44149</strain>
    </source>
</reference>
<dbReference type="eggNOG" id="COG3127">
    <property type="taxonomic scope" value="Bacteria"/>
</dbReference>
<keyword evidence="3 7" id="KW-0812">Transmembrane</keyword>
<feature type="transmembrane region" description="Helical" evidence="7">
    <location>
        <begin position="336"/>
        <end position="353"/>
    </location>
</feature>
<dbReference type="GO" id="GO:0005886">
    <property type="term" value="C:plasma membrane"/>
    <property type="evidence" value="ECO:0007669"/>
    <property type="project" value="UniProtKB-SubCell"/>
</dbReference>
<organism evidence="9 10">
    <name type="scientific">Allokutzneria albata</name>
    <name type="common">Kibdelosporangium albatum</name>
    <dbReference type="NCBI Taxonomy" id="211114"/>
    <lineage>
        <taxon>Bacteria</taxon>
        <taxon>Bacillati</taxon>
        <taxon>Actinomycetota</taxon>
        <taxon>Actinomycetes</taxon>
        <taxon>Pseudonocardiales</taxon>
        <taxon>Pseudonocardiaceae</taxon>
        <taxon>Allokutzneria</taxon>
    </lineage>
</organism>
<feature type="transmembrane region" description="Helical" evidence="7">
    <location>
        <begin position="196"/>
        <end position="220"/>
    </location>
</feature>
<feature type="domain" description="ABC3 transporter permease C-terminal" evidence="8">
    <location>
        <begin position="645"/>
        <end position="755"/>
    </location>
</feature>
<sequence>MRDTLRRWSADLALGVRLAVAGGRGSAVRLAWITIGIGLGVAALLTAASAGSVLESHEQRTHARSIGAAPDASRPIPGVSPLYSTVVSTEFAGRRFGGEMVFADGPAPPKVPGVEVLPKPGEIVLSPALRDLLDSPEGAPLRPRFPQRVIGIIGEDGLSGPRELHLYVGVERAELHRTTPAYSVGAPAERLYFDPLLSLLVVITLVVLLIPVVVFVAGTARLSASARDRRLAALRLIGADAGQVRRIVAGESLAGALAGLVVGVGFFVGGRELVDSISLFGLSIFGEDVRPSPPLVLLVFLVVPVIAVGTAFIALRRTLIEPLGVSRGVRRAPRRLWWRLLPILAGVALLAGQHRGMASRSRPELVVLGVVLVLVGMPMVLPWLLERCVGRSRGGPLSWQLAMRRMEAHGGASWRIVGGFAALLAGGIALQALLLTSDPIHREMSWKPSTDRDLAWINVADAESARQLAERLRGMQGVQRAVSHSVAYAQQPAHVASPVELTVASCPALRELTPIDACADGDVFAFPDSNGDFADIPAGTEFVLQAAREGTLTWRQPERVRQVARPAVRVPWSGSGLLVTPAAIGPGTPELQHVVAVRLGEHDSLALEAIRNEIGLTRTLSFSARATPASDSERTYTAIRRLVTVASVVTLALAAGGLLVVAFEHVRHRRRQFAVLSATGVPYSTLAWSVLWQNAVPVVLGTGAALVCGLGLAALVLNTTPMPRSYDWEAIGMTGVAAVLAVLLATVMTLPQLRRAMRSEGLRTE</sequence>
<dbReference type="Proteomes" id="UP000183376">
    <property type="component" value="Chromosome I"/>
</dbReference>
<keyword evidence="4 7" id="KW-1133">Transmembrane helix</keyword>
<evidence type="ECO:0000313" key="10">
    <source>
        <dbReference type="Proteomes" id="UP000183376"/>
    </source>
</evidence>
<comment type="subcellular location">
    <subcellularLocation>
        <location evidence="1">Cell membrane</location>
        <topology evidence="1">Multi-pass membrane protein</topology>
    </subcellularLocation>
</comment>
<keyword evidence="5 7" id="KW-0472">Membrane</keyword>
<dbReference type="AlphaFoldDB" id="A0A1G9Z704"/>
<dbReference type="PANTHER" id="PTHR30572:SF4">
    <property type="entry name" value="ABC TRANSPORTER PERMEASE YTRF"/>
    <property type="match status" value="1"/>
</dbReference>
<name>A0A1G9Z704_ALLAB</name>
<evidence type="ECO:0000256" key="3">
    <source>
        <dbReference type="ARBA" id="ARBA00022692"/>
    </source>
</evidence>
<dbReference type="GO" id="GO:0022857">
    <property type="term" value="F:transmembrane transporter activity"/>
    <property type="evidence" value="ECO:0007669"/>
    <property type="project" value="TreeGrafter"/>
</dbReference>
<proteinExistence type="inferred from homology"/>
<gene>
    <name evidence="9" type="ORF">SAMN04489726_5314</name>
</gene>
<feature type="transmembrane region" description="Helical" evidence="7">
    <location>
        <begin position="365"/>
        <end position="385"/>
    </location>
</feature>
<feature type="transmembrane region" description="Helical" evidence="7">
    <location>
        <begin position="698"/>
        <end position="718"/>
    </location>
</feature>
<dbReference type="InterPro" id="IPR050250">
    <property type="entry name" value="Macrolide_Exporter_MacB"/>
</dbReference>
<evidence type="ECO:0000256" key="2">
    <source>
        <dbReference type="ARBA" id="ARBA00022475"/>
    </source>
</evidence>
<feature type="transmembrane region" description="Helical" evidence="7">
    <location>
        <begin position="294"/>
        <end position="315"/>
    </location>
</feature>
<evidence type="ECO:0000313" key="9">
    <source>
        <dbReference type="EMBL" id="SDN17182.1"/>
    </source>
</evidence>